<evidence type="ECO:0000256" key="3">
    <source>
        <dbReference type="ARBA" id="ARBA00022475"/>
    </source>
</evidence>
<evidence type="ECO:0000313" key="8">
    <source>
        <dbReference type="EMBL" id="MBC5671049.1"/>
    </source>
</evidence>
<feature type="transmembrane region" description="Helical" evidence="7">
    <location>
        <begin position="217"/>
        <end position="240"/>
    </location>
</feature>
<dbReference type="PANTHER" id="PTHR43823">
    <property type="entry name" value="SPORULATION PROTEIN YKVU"/>
    <property type="match status" value="1"/>
</dbReference>
<evidence type="ECO:0000256" key="1">
    <source>
        <dbReference type="ARBA" id="ARBA00004651"/>
    </source>
</evidence>
<accession>A0ABR7F768</accession>
<gene>
    <name evidence="8" type="ORF">H8S76_02225</name>
</gene>
<sequence>MAVPSCITILVMFFYNMADMFFIGQLGDTAQVAAVSVVSPVFSLAAAAATMLGIGGCSVIAKAAGTGEIEDARTYGSLCFYTAAVFGVICTIVMLIASNFVLGLLGANAEIFVYAKDYMRILALGAPMMLLSTTLGALLRADGAIKEGLLGNMTGTILNIILDPVFILVFGWGVKGAAAATLLGNAVSTIYYVIYIRKKGQILSLKPSYAIRKPKSLLHIIAVGMPNGISSILSGFAATFSNNLLVLYGTNAVAAMAAAGKATMIISMIQMGICMGVQPMLAYNYGARNVSRLKEILKALSLLTVVIGLAAAAGCIFARDTLIGMFLKDAAAAGMGKQLVVYLVLASPVIGFYYLGTNFLQAAGNAVTATIVSLLRQGVLLIPFLFLMNHLMGFLGIALAHTLADGIATIVAVIAMYKQYKVLRHTL</sequence>
<evidence type="ECO:0000256" key="6">
    <source>
        <dbReference type="ARBA" id="ARBA00023136"/>
    </source>
</evidence>
<organism evidence="8 9">
    <name type="scientific">Blautia celeris</name>
    <dbReference type="NCBI Taxonomy" id="2763026"/>
    <lineage>
        <taxon>Bacteria</taxon>
        <taxon>Bacillati</taxon>
        <taxon>Bacillota</taxon>
        <taxon>Clostridia</taxon>
        <taxon>Lachnospirales</taxon>
        <taxon>Lachnospiraceae</taxon>
        <taxon>Blautia</taxon>
    </lineage>
</organism>
<proteinExistence type="predicted"/>
<dbReference type="InterPro" id="IPR048279">
    <property type="entry name" value="MdtK-like"/>
</dbReference>
<feature type="transmembrane region" description="Helical" evidence="7">
    <location>
        <begin position="367"/>
        <end position="388"/>
    </location>
</feature>
<feature type="transmembrane region" description="Helical" evidence="7">
    <location>
        <begin position="296"/>
        <end position="319"/>
    </location>
</feature>
<dbReference type="InterPro" id="IPR002528">
    <property type="entry name" value="MATE_fam"/>
</dbReference>
<evidence type="ECO:0000313" key="9">
    <source>
        <dbReference type="Proteomes" id="UP000654573"/>
    </source>
</evidence>
<dbReference type="EMBL" id="JACOOU010000001">
    <property type="protein sequence ID" value="MBC5671049.1"/>
    <property type="molecule type" value="Genomic_DNA"/>
</dbReference>
<dbReference type="PIRSF" id="PIRSF006603">
    <property type="entry name" value="DinF"/>
    <property type="match status" value="1"/>
</dbReference>
<dbReference type="NCBIfam" id="TIGR00797">
    <property type="entry name" value="matE"/>
    <property type="match status" value="1"/>
</dbReference>
<keyword evidence="4 7" id="KW-0812">Transmembrane</keyword>
<evidence type="ECO:0000256" key="2">
    <source>
        <dbReference type="ARBA" id="ARBA00022448"/>
    </source>
</evidence>
<keyword evidence="2" id="KW-0813">Transport</keyword>
<evidence type="ECO:0000256" key="5">
    <source>
        <dbReference type="ARBA" id="ARBA00022989"/>
    </source>
</evidence>
<keyword evidence="6 7" id="KW-0472">Membrane</keyword>
<feature type="transmembrane region" description="Helical" evidence="7">
    <location>
        <begin position="118"/>
        <end position="138"/>
    </location>
</feature>
<evidence type="ECO:0000256" key="4">
    <source>
        <dbReference type="ARBA" id="ARBA00022692"/>
    </source>
</evidence>
<feature type="transmembrane region" description="Helical" evidence="7">
    <location>
        <begin position="178"/>
        <end position="196"/>
    </location>
</feature>
<evidence type="ECO:0000256" key="7">
    <source>
        <dbReference type="SAM" id="Phobius"/>
    </source>
</evidence>
<feature type="transmembrane region" description="Helical" evidence="7">
    <location>
        <begin position="150"/>
        <end position="172"/>
    </location>
</feature>
<feature type="transmembrane region" description="Helical" evidence="7">
    <location>
        <begin position="339"/>
        <end position="355"/>
    </location>
</feature>
<protein>
    <submittedName>
        <fullName evidence="8">MATE family efflux transporter</fullName>
    </submittedName>
</protein>
<feature type="transmembrane region" description="Helical" evidence="7">
    <location>
        <begin position="394"/>
        <end position="417"/>
    </location>
</feature>
<feature type="transmembrane region" description="Helical" evidence="7">
    <location>
        <begin position="7"/>
        <end position="26"/>
    </location>
</feature>
<comment type="subcellular location">
    <subcellularLocation>
        <location evidence="1">Cell membrane</location>
        <topology evidence="1">Multi-pass membrane protein</topology>
    </subcellularLocation>
</comment>
<reference evidence="8 9" key="1">
    <citation type="submission" date="2020-08" db="EMBL/GenBank/DDBJ databases">
        <title>Genome public.</title>
        <authorList>
            <person name="Liu C."/>
            <person name="Sun Q."/>
        </authorList>
    </citation>
    <scope>NUCLEOTIDE SEQUENCE [LARGE SCALE GENOMIC DNA]</scope>
    <source>
        <strain evidence="8 9">NSJ-34</strain>
    </source>
</reference>
<dbReference type="PANTHER" id="PTHR43823:SF3">
    <property type="entry name" value="MULTIDRUG EXPORT PROTEIN MEPA"/>
    <property type="match status" value="1"/>
</dbReference>
<feature type="transmembrane region" description="Helical" evidence="7">
    <location>
        <begin position="78"/>
        <end position="106"/>
    </location>
</feature>
<comment type="caution">
    <text evidence="8">The sequence shown here is derived from an EMBL/GenBank/DDBJ whole genome shotgun (WGS) entry which is preliminary data.</text>
</comment>
<feature type="transmembrane region" description="Helical" evidence="7">
    <location>
        <begin position="32"/>
        <end position="57"/>
    </location>
</feature>
<dbReference type="Pfam" id="PF01554">
    <property type="entry name" value="MatE"/>
    <property type="match status" value="2"/>
</dbReference>
<dbReference type="InterPro" id="IPR051327">
    <property type="entry name" value="MATE_MepA_subfamily"/>
</dbReference>
<feature type="transmembrane region" description="Helical" evidence="7">
    <location>
        <begin position="252"/>
        <end position="275"/>
    </location>
</feature>
<dbReference type="Proteomes" id="UP000654573">
    <property type="component" value="Unassembled WGS sequence"/>
</dbReference>
<keyword evidence="5 7" id="KW-1133">Transmembrane helix</keyword>
<name>A0ABR7F768_9FIRM</name>
<keyword evidence="3" id="KW-1003">Cell membrane</keyword>
<keyword evidence="9" id="KW-1185">Reference proteome</keyword>